<sequence>MAQRLVWLCSLMCVLHGTAFRSPGLFSSHQDAQKSRLSAVSSEGGAGGQLERGDLGRGSRRRHLASFGSLSLALVLPFFAGGVWPSEAAEANIKIEDPEYLPPKELIDIFTQYHTGVITELRYLMSKGKWFDVRQNYPKAFPYMDLEAVGNSLSSSKFYTDDQLKVFGKAAVTLRKCGVDFTFANQRADVAECNKILDTAEAALKEFQSSGIFPDKSKYYGGKAEATPQQELAAKQSIETKTKEMTAAGFEAPSMPSSS</sequence>
<evidence type="ECO:0000256" key="2">
    <source>
        <dbReference type="SAM" id="SignalP"/>
    </source>
</evidence>
<dbReference type="EMBL" id="CDMZ01002505">
    <property type="protein sequence ID" value="CEM42670.1"/>
    <property type="molecule type" value="Genomic_DNA"/>
</dbReference>
<feature type="chain" id="PRO_5005191920" evidence="2">
    <location>
        <begin position="20"/>
        <end position="259"/>
    </location>
</feature>
<accession>A0A0G4HFG9</accession>
<evidence type="ECO:0000313" key="3">
    <source>
        <dbReference type="EMBL" id="CEM42670.1"/>
    </source>
</evidence>
<organism evidence="3">
    <name type="scientific">Chromera velia CCMP2878</name>
    <dbReference type="NCBI Taxonomy" id="1169474"/>
    <lineage>
        <taxon>Eukaryota</taxon>
        <taxon>Sar</taxon>
        <taxon>Alveolata</taxon>
        <taxon>Colpodellida</taxon>
        <taxon>Chromeraceae</taxon>
        <taxon>Chromera</taxon>
    </lineage>
</organism>
<proteinExistence type="predicted"/>
<gene>
    <name evidence="3" type="ORF">Cvel_26941</name>
</gene>
<feature type="signal peptide" evidence="2">
    <location>
        <begin position="1"/>
        <end position="19"/>
    </location>
</feature>
<protein>
    <submittedName>
        <fullName evidence="3">Uncharacterized protein</fullName>
    </submittedName>
</protein>
<reference evidence="3" key="1">
    <citation type="submission" date="2014-11" db="EMBL/GenBank/DDBJ databases">
        <authorList>
            <person name="Otto D Thomas"/>
            <person name="Naeem Raeece"/>
        </authorList>
    </citation>
    <scope>NUCLEOTIDE SEQUENCE</scope>
</reference>
<feature type="region of interest" description="Disordered" evidence="1">
    <location>
        <begin position="38"/>
        <end position="57"/>
    </location>
</feature>
<dbReference type="AlphaFoldDB" id="A0A0G4HFG9"/>
<name>A0A0G4HFG9_9ALVE</name>
<dbReference type="VEuPathDB" id="CryptoDB:Cvel_26941"/>
<evidence type="ECO:0000256" key="1">
    <source>
        <dbReference type="SAM" id="MobiDB-lite"/>
    </source>
</evidence>
<keyword evidence="2" id="KW-0732">Signal</keyword>